<name>A0A319C8E0_ASPVC</name>
<dbReference type="RefSeq" id="XP_025565412.1">
    <property type="nucleotide sequence ID" value="XM_025702101.1"/>
</dbReference>
<dbReference type="Proteomes" id="UP000248405">
    <property type="component" value="Unassembled WGS sequence"/>
</dbReference>
<reference evidence="1" key="1">
    <citation type="submission" date="2016-12" db="EMBL/GenBank/DDBJ databases">
        <title>The genomes of Aspergillus section Nigri reveals drivers in fungal speciation.</title>
        <authorList>
            <consortium name="DOE Joint Genome Institute"/>
            <person name="Vesth T.C."/>
            <person name="Nybo J."/>
            <person name="Theobald S."/>
            <person name="Brandl J."/>
            <person name="Frisvad J.C."/>
            <person name="Nielsen K.F."/>
            <person name="Lyhne E.K."/>
            <person name="Kogle M.E."/>
            <person name="Kuo A."/>
            <person name="Riley R."/>
            <person name="Clum A."/>
            <person name="Nolan M."/>
            <person name="Lipzen A."/>
            <person name="Salamov A."/>
            <person name="Henrissat B."/>
            <person name="Wiebenga A."/>
            <person name="De Vries R.P."/>
            <person name="Grigoriev I.V."/>
            <person name="Mortensen U.H."/>
            <person name="Andersen M.R."/>
            <person name="Baker S.E."/>
        </authorList>
    </citation>
    <scope>NUCLEOTIDE SEQUENCE [LARGE SCALE GENOMIC DNA]</scope>
    <source>
        <strain evidence="1">CBS 113365</strain>
    </source>
</reference>
<gene>
    <name evidence="1" type="ORF">BO88DRAFT_236822</name>
</gene>
<dbReference type="GeneID" id="37206693"/>
<dbReference type="EMBL" id="KZ821618">
    <property type="protein sequence ID" value="PYH71618.1"/>
    <property type="molecule type" value="Genomic_DNA"/>
</dbReference>
<evidence type="ECO:0000313" key="2">
    <source>
        <dbReference type="Proteomes" id="UP000248405"/>
    </source>
</evidence>
<evidence type="ECO:0000313" key="1">
    <source>
        <dbReference type="EMBL" id="PYH71618.1"/>
    </source>
</evidence>
<organism evidence="1 2">
    <name type="scientific">Aspergillus vadensis (strain CBS 113365 / IMI 142717 / IBT 24658)</name>
    <dbReference type="NCBI Taxonomy" id="1448311"/>
    <lineage>
        <taxon>Eukaryota</taxon>
        <taxon>Fungi</taxon>
        <taxon>Dikarya</taxon>
        <taxon>Ascomycota</taxon>
        <taxon>Pezizomycotina</taxon>
        <taxon>Eurotiomycetes</taxon>
        <taxon>Eurotiomycetidae</taxon>
        <taxon>Eurotiales</taxon>
        <taxon>Aspergillaceae</taxon>
        <taxon>Aspergillus</taxon>
        <taxon>Aspergillus subgen. Circumdati</taxon>
    </lineage>
</organism>
<accession>A0A319C8E0</accession>
<keyword evidence="2" id="KW-1185">Reference proteome</keyword>
<proteinExistence type="predicted"/>
<sequence length="101" mass="11115">MECCVRPKGRHFPPPPSPLSPSLWISSHCVCICLCLLFSQFCGRWIWAMGHPLVPCGLSYSMNGPYMASVRQIGDANWGSVGVVGRMMMVCMGRLGRLIAN</sequence>
<protein>
    <submittedName>
        <fullName evidence="1">Uncharacterized protein</fullName>
    </submittedName>
</protein>
<dbReference type="AlphaFoldDB" id="A0A319C8E0"/>